<protein>
    <recommendedName>
        <fullName evidence="8">3-methyl-2-oxobutanoate hydroxymethyltransferase</fullName>
        <ecNumber evidence="8">2.1.2.11</ecNumber>
    </recommendedName>
    <alternativeName>
        <fullName evidence="8">Ketopantoate hydroxymethyltransferase</fullName>
        <shortName evidence="8">KPHMT</shortName>
    </alternativeName>
</protein>
<comment type="similarity">
    <text evidence="2 8">Belongs to the PanB family.</text>
</comment>
<evidence type="ECO:0000313" key="13">
    <source>
        <dbReference type="Proteomes" id="UP000189545"/>
    </source>
</evidence>
<feature type="binding site" evidence="8 10">
    <location>
        <position position="84"/>
    </location>
    <ligand>
        <name>3-methyl-2-oxobutanoate</name>
        <dbReference type="ChEBI" id="CHEBI:11851"/>
    </ligand>
</feature>
<evidence type="ECO:0000256" key="8">
    <source>
        <dbReference type="HAMAP-Rule" id="MF_00156"/>
    </source>
</evidence>
<keyword evidence="8 11" id="KW-0460">Magnesium</keyword>
<evidence type="ECO:0000256" key="4">
    <source>
        <dbReference type="ARBA" id="ARBA00022655"/>
    </source>
</evidence>
<dbReference type="GO" id="GO:0008168">
    <property type="term" value="F:methyltransferase activity"/>
    <property type="evidence" value="ECO:0007669"/>
    <property type="project" value="UniProtKB-KW"/>
</dbReference>
<reference evidence="12 13" key="1">
    <citation type="submission" date="2016-03" db="EMBL/GenBank/DDBJ databases">
        <title>Complete genome sequence of Shewanella psychrophila WP2, a deep sea bacterium isolated from west Pacific sediment.</title>
        <authorList>
            <person name="Xu G."/>
            <person name="Jian H."/>
        </authorList>
    </citation>
    <scope>NUCLEOTIDE SEQUENCE [LARGE SCALE GENOMIC DNA]</scope>
    <source>
        <strain evidence="12 13">WP2</strain>
    </source>
</reference>
<dbReference type="InterPro" id="IPR015813">
    <property type="entry name" value="Pyrv/PenolPyrv_kinase-like_dom"/>
</dbReference>
<evidence type="ECO:0000256" key="7">
    <source>
        <dbReference type="ARBA" id="ARBA00056497"/>
    </source>
</evidence>
<dbReference type="GO" id="GO:0000287">
    <property type="term" value="F:magnesium ion binding"/>
    <property type="evidence" value="ECO:0007669"/>
    <property type="project" value="TreeGrafter"/>
</dbReference>
<feature type="binding site" evidence="8 11">
    <location>
        <position position="45"/>
    </location>
    <ligand>
        <name>Mg(2+)</name>
        <dbReference type="ChEBI" id="CHEBI:18420"/>
    </ligand>
</feature>
<evidence type="ECO:0000256" key="2">
    <source>
        <dbReference type="ARBA" id="ARBA00008676"/>
    </source>
</evidence>
<dbReference type="CDD" id="cd06557">
    <property type="entry name" value="KPHMT-like"/>
    <property type="match status" value="1"/>
</dbReference>
<proteinExistence type="inferred from homology"/>
<dbReference type="AlphaFoldDB" id="A0A1S6HXQ3"/>
<evidence type="ECO:0000256" key="3">
    <source>
        <dbReference type="ARBA" id="ARBA00011424"/>
    </source>
</evidence>
<keyword evidence="12" id="KW-0489">Methyltransferase</keyword>
<dbReference type="RefSeq" id="WP_077755136.1">
    <property type="nucleotide sequence ID" value="NZ_CP014782.1"/>
</dbReference>
<evidence type="ECO:0000256" key="11">
    <source>
        <dbReference type="PIRSR" id="PIRSR000388-3"/>
    </source>
</evidence>
<gene>
    <name evidence="8" type="primary">panB</name>
    <name evidence="12" type="ORF">Sps_05266</name>
</gene>
<dbReference type="OrthoDB" id="9781789at2"/>
<dbReference type="SUPFAM" id="SSF51621">
    <property type="entry name" value="Phosphoenolpyruvate/pyruvate domain"/>
    <property type="match status" value="1"/>
</dbReference>
<dbReference type="STRING" id="225848.Sps_05266"/>
<sequence length="264" mass="28464">MKKVTISDLNNWKLLGHKFASITAYDASFAKVFEQQNMPVLIVGDSLGSVIQGKETTLGVNVKDIAYHTECVRVGSPNSFIISDMPFMSYPTPEIACESAATLMKAGANMVKLEGSGWLAETVKVLTERAVPVCVHLGLLPQAVNIHGGYKVQGKTQEQAENMLNDALQLQNAGAQVLVLECVPATLADKITSKLDIPVIGIGAGKNTDGQVLVMHDILGISANYIPRFTKNFLAGSNDINSAVAKYIEAVQLQTFPEDEHCFQ</sequence>
<dbReference type="HAMAP" id="MF_00156">
    <property type="entry name" value="PanB"/>
    <property type="match status" value="1"/>
</dbReference>
<dbReference type="GO" id="GO:0005737">
    <property type="term" value="C:cytoplasm"/>
    <property type="evidence" value="ECO:0007669"/>
    <property type="project" value="UniProtKB-SubCell"/>
</dbReference>
<dbReference type="PANTHER" id="PTHR20881">
    <property type="entry name" value="3-METHYL-2-OXOBUTANOATE HYDROXYMETHYLTRANSFERASE"/>
    <property type="match status" value="1"/>
</dbReference>
<dbReference type="PIRSF" id="PIRSF000388">
    <property type="entry name" value="Pantoate_hydroxy_MeTrfase"/>
    <property type="match status" value="1"/>
</dbReference>
<evidence type="ECO:0000313" key="12">
    <source>
        <dbReference type="EMBL" id="AQS40335.1"/>
    </source>
</evidence>
<evidence type="ECO:0000256" key="1">
    <source>
        <dbReference type="ARBA" id="ARBA00005033"/>
    </source>
</evidence>
<accession>A0A1S6HXQ3</accession>
<dbReference type="GO" id="GO:0003864">
    <property type="term" value="F:3-methyl-2-oxobutanoate hydroxymethyltransferase activity"/>
    <property type="evidence" value="ECO:0007669"/>
    <property type="project" value="UniProtKB-UniRule"/>
</dbReference>
<dbReference type="InterPro" id="IPR003700">
    <property type="entry name" value="Pantoate_hydroxy_MeTrfase"/>
</dbReference>
<feature type="binding site" evidence="8 10">
    <location>
        <begin position="45"/>
        <end position="46"/>
    </location>
    <ligand>
        <name>3-methyl-2-oxobutanoate</name>
        <dbReference type="ChEBI" id="CHEBI:11851"/>
    </ligand>
</feature>
<dbReference type="UniPathway" id="UPA00028">
    <property type="reaction ID" value="UER00003"/>
</dbReference>
<feature type="binding site" evidence="8 11">
    <location>
        <position position="114"/>
    </location>
    <ligand>
        <name>Mg(2+)</name>
        <dbReference type="ChEBI" id="CHEBI:18420"/>
    </ligand>
</feature>
<dbReference type="FunFam" id="3.20.20.60:FF:000003">
    <property type="entry name" value="3-methyl-2-oxobutanoate hydroxymethyltransferase"/>
    <property type="match status" value="1"/>
</dbReference>
<evidence type="ECO:0000256" key="5">
    <source>
        <dbReference type="ARBA" id="ARBA00022679"/>
    </source>
</evidence>
<name>A0A1S6HXQ3_9GAMM</name>
<feature type="binding site" evidence="8 10">
    <location>
        <position position="112"/>
    </location>
    <ligand>
        <name>3-methyl-2-oxobutanoate</name>
        <dbReference type="ChEBI" id="CHEBI:11851"/>
    </ligand>
</feature>
<evidence type="ECO:0000256" key="9">
    <source>
        <dbReference type="PIRSR" id="PIRSR000388-1"/>
    </source>
</evidence>
<keyword evidence="4 8" id="KW-0566">Pantothenate biosynthesis</keyword>
<feature type="active site" description="Proton acceptor" evidence="8 9">
    <location>
        <position position="181"/>
    </location>
</feature>
<feature type="binding site" evidence="8 11">
    <location>
        <position position="84"/>
    </location>
    <ligand>
        <name>Mg(2+)</name>
        <dbReference type="ChEBI" id="CHEBI:18420"/>
    </ligand>
</feature>
<keyword evidence="13" id="KW-1185">Reference proteome</keyword>
<keyword evidence="8" id="KW-0963">Cytoplasm</keyword>
<dbReference type="Proteomes" id="UP000189545">
    <property type="component" value="Chromosome"/>
</dbReference>
<dbReference type="EC" id="2.1.2.11" evidence="8"/>
<dbReference type="GO" id="GO:0015940">
    <property type="term" value="P:pantothenate biosynthetic process"/>
    <property type="evidence" value="ECO:0007669"/>
    <property type="project" value="UniProtKB-UniRule"/>
</dbReference>
<comment type="pathway">
    <text evidence="1 8">Cofactor biosynthesis; (R)-pantothenate biosynthesis; (R)-pantoate from 3-methyl-2-oxobutanoate: step 1/2.</text>
</comment>
<comment type="subunit">
    <text evidence="3 8">Homodecamer; pentamer of dimers.</text>
</comment>
<evidence type="ECO:0000256" key="10">
    <source>
        <dbReference type="PIRSR" id="PIRSR000388-2"/>
    </source>
</evidence>
<dbReference type="NCBIfam" id="NF001452">
    <property type="entry name" value="PRK00311.1"/>
    <property type="match status" value="1"/>
</dbReference>
<dbReference type="NCBIfam" id="TIGR00222">
    <property type="entry name" value="panB"/>
    <property type="match status" value="1"/>
</dbReference>
<comment type="catalytic activity">
    <reaction evidence="8">
        <text>(6R)-5,10-methylene-5,6,7,8-tetrahydrofolate + 3-methyl-2-oxobutanoate + H2O = 2-dehydropantoate + (6S)-5,6,7,8-tetrahydrofolate</text>
        <dbReference type="Rhea" id="RHEA:11824"/>
        <dbReference type="ChEBI" id="CHEBI:11561"/>
        <dbReference type="ChEBI" id="CHEBI:11851"/>
        <dbReference type="ChEBI" id="CHEBI:15377"/>
        <dbReference type="ChEBI" id="CHEBI:15636"/>
        <dbReference type="ChEBI" id="CHEBI:57453"/>
        <dbReference type="EC" id="2.1.2.11"/>
    </reaction>
</comment>
<evidence type="ECO:0000256" key="6">
    <source>
        <dbReference type="ARBA" id="ARBA00022723"/>
    </source>
</evidence>
<dbReference type="Gene3D" id="3.20.20.60">
    <property type="entry name" value="Phosphoenolpyruvate-binding domains"/>
    <property type="match status" value="1"/>
</dbReference>
<keyword evidence="6 8" id="KW-0479">Metal-binding</keyword>
<dbReference type="PANTHER" id="PTHR20881:SF0">
    <property type="entry name" value="3-METHYL-2-OXOBUTANOATE HYDROXYMETHYLTRANSFERASE"/>
    <property type="match status" value="1"/>
</dbReference>
<organism evidence="12 13">
    <name type="scientific">Shewanella psychrophila</name>
    <dbReference type="NCBI Taxonomy" id="225848"/>
    <lineage>
        <taxon>Bacteria</taxon>
        <taxon>Pseudomonadati</taxon>
        <taxon>Pseudomonadota</taxon>
        <taxon>Gammaproteobacteria</taxon>
        <taxon>Alteromonadales</taxon>
        <taxon>Shewanellaceae</taxon>
        <taxon>Shewanella</taxon>
    </lineage>
</organism>
<comment type="cofactor">
    <cofactor evidence="8 11">
        <name>Mg(2+)</name>
        <dbReference type="ChEBI" id="CHEBI:18420"/>
    </cofactor>
    <text evidence="8 11">Binds 1 Mg(2+) ion per subunit.</text>
</comment>
<dbReference type="Pfam" id="PF02548">
    <property type="entry name" value="Pantoate_transf"/>
    <property type="match status" value="1"/>
</dbReference>
<dbReference type="GO" id="GO:0032259">
    <property type="term" value="P:methylation"/>
    <property type="evidence" value="ECO:0007669"/>
    <property type="project" value="UniProtKB-KW"/>
</dbReference>
<dbReference type="KEGG" id="spsw:Sps_05266"/>
<dbReference type="InterPro" id="IPR040442">
    <property type="entry name" value="Pyrv_kinase-like_dom_sf"/>
</dbReference>
<dbReference type="EMBL" id="CP014782">
    <property type="protein sequence ID" value="AQS40335.1"/>
    <property type="molecule type" value="Genomic_DNA"/>
</dbReference>
<comment type="function">
    <text evidence="7 8">Catalyzes the reversible reaction in which hydroxymethyl group from 5,10-methylenetetrahydrofolate is transferred onto alpha-ketoisovalerate to form ketopantoate.</text>
</comment>
<keyword evidence="5 8" id="KW-0808">Transferase</keyword>
<comment type="subcellular location">
    <subcellularLocation>
        <location evidence="8">Cytoplasm</location>
    </subcellularLocation>
</comment>